<dbReference type="PANTHER" id="PTHR48111">
    <property type="entry name" value="REGULATOR OF RPOS"/>
    <property type="match status" value="1"/>
</dbReference>
<dbReference type="InterPro" id="IPR001867">
    <property type="entry name" value="OmpR/PhoB-type_DNA-bd"/>
</dbReference>
<dbReference type="InterPro" id="IPR039420">
    <property type="entry name" value="WalR-like"/>
</dbReference>
<keyword evidence="4" id="KW-0902">Two-component regulatory system</keyword>
<reference evidence="10" key="1">
    <citation type="submission" date="2016-10" db="EMBL/GenBank/DDBJ databases">
        <authorList>
            <person name="de Groot N.N."/>
        </authorList>
    </citation>
    <scope>NUCLEOTIDE SEQUENCE</scope>
</reference>
<dbReference type="GO" id="GO:0000976">
    <property type="term" value="F:transcription cis-regulatory region binding"/>
    <property type="evidence" value="ECO:0007669"/>
    <property type="project" value="TreeGrafter"/>
</dbReference>
<name>A0A1W1DV17_9ZZZZ</name>
<protein>
    <submittedName>
        <fullName evidence="10">Two-component response regulator CreB</fullName>
    </submittedName>
</protein>
<dbReference type="CDD" id="cd17574">
    <property type="entry name" value="REC_OmpR"/>
    <property type="match status" value="1"/>
</dbReference>
<dbReference type="InterPro" id="IPR001789">
    <property type="entry name" value="Sig_transdc_resp-reg_receiver"/>
</dbReference>
<dbReference type="SUPFAM" id="SSF52172">
    <property type="entry name" value="CheY-like"/>
    <property type="match status" value="1"/>
</dbReference>
<dbReference type="PANTHER" id="PTHR48111:SF6">
    <property type="entry name" value="TRANSCRIPTIONAL REGULATORY PROTEIN CREB"/>
    <property type="match status" value="1"/>
</dbReference>
<dbReference type="Pfam" id="PF00486">
    <property type="entry name" value="Trans_reg_C"/>
    <property type="match status" value="1"/>
</dbReference>
<dbReference type="PROSITE" id="PS51755">
    <property type="entry name" value="OMPR_PHOB"/>
    <property type="match status" value="1"/>
</dbReference>
<dbReference type="CDD" id="cd00383">
    <property type="entry name" value="trans_reg_C"/>
    <property type="match status" value="1"/>
</dbReference>
<gene>
    <name evidence="10" type="ORF">MNB_SUP05-9-1152</name>
</gene>
<dbReference type="Gene3D" id="1.10.10.10">
    <property type="entry name" value="Winged helix-like DNA-binding domain superfamily/Winged helix DNA-binding domain"/>
    <property type="match status" value="1"/>
</dbReference>
<dbReference type="FunFam" id="3.40.50.2300:FF:000021">
    <property type="entry name" value="Two-component system response regulator KdpE"/>
    <property type="match status" value="1"/>
</dbReference>
<dbReference type="GO" id="GO:0042802">
    <property type="term" value="F:identical protein binding"/>
    <property type="evidence" value="ECO:0007669"/>
    <property type="project" value="UniProtKB-ARBA"/>
</dbReference>
<dbReference type="PROSITE" id="PS50110">
    <property type="entry name" value="RESPONSE_REGULATORY"/>
    <property type="match status" value="1"/>
</dbReference>
<evidence type="ECO:0000259" key="9">
    <source>
        <dbReference type="PROSITE" id="PS51755"/>
    </source>
</evidence>
<comment type="subcellular location">
    <subcellularLocation>
        <location evidence="1">Cytoplasm</location>
    </subcellularLocation>
</comment>
<evidence type="ECO:0000256" key="2">
    <source>
        <dbReference type="ARBA" id="ARBA00022490"/>
    </source>
</evidence>
<keyword evidence="7" id="KW-0804">Transcription</keyword>
<keyword evidence="2" id="KW-0963">Cytoplasm</keyword>
<evidence type="ECO:0000256" key="3">
    <source>
        <dbReference type="ARBA" id="ARBA00022553"/>
    </source>
</evidence>
<dbReference type="Gene3D" id="3.40.50.2300">
    <property type="match status" value="1"/>
</dbReference>
<keyword evidence="6" id="KW-0238">DNA-binding</keyword>
<dbReference type="InterPro" id="IPR016032">
    <property type="entry name" value="Sig_transdc_resp-reg_C-effctor"/>
</dbReference>
<dbReference type="EMBL" id="FPHX01000198">
    <property type="protein sequence ID" value="SFV85585.1"/>
    <property type="molecule type" value="Genomic_DNA"/>
</dbReference>
<dbReference type="GO" id="GO:0000156">
    <property type="term" value="F:phosphorelay response regulator activity"/>
    <property type="evidence" value="ECO:0007669"/>
    <property type="project" value="TreeGrafter"/>
</dbReference>
<feature type="domain" description="OmpR/PhoB-type" evidence="9">
    <location>
        <begin position="125"/>
        <end position="225"/>
    </location>
</feature>
<dbReference type="Gene3D" id="6.10.250.690">
    <property type="match status" value="1"/>
</dbReference>
<dbReference type="SMART" id="SM00862">
    <property type="entry name" value="Trans_reg_C"/>
    <property type="match status" value="1"/>
</dbReference>
<evidence type="ECO:0000256" key="7">
    <source>
        <dbReference type="ARBA" id="ARBA00023163"/>
    </source>
</evidence>
<evidence type="ECO:0000256" key="5">
    <source>
        <dbReference type="ARBA" id="ARBA00023015"/>
    </source>
</evidence>
<sequence length="225" mass="24972">MPNILIVEDDKTIAEALVFALEISGFNCKWFTTGGEALHHLENNAIDLILLDIGLPDIDGFDVLRIIRKQSNIPVIILTARGESEDQVLALEGHEADDYVVKKSGSDSPRIIIAKIKALLRRTKPSVKKTNSVFSFNEALQTLSFKGQALSLTPAECKILAHLVKHPNQVFTRKILLSVIHDKQTGSDEATINTHIKSIRKTLGKIDQENKYITTHRGIGYSLIL</sequence>
<evidence type="ECO:0000259" key="8">
    <source>
        <dbReference type="PROSITE" id="PS50110"/>
    </source>
</evidence>
<dbReference type="InterPro" id="IPR011006">
    <property type="entry name" value="CheY-like_superfamily"/>
</dbReference>
<evidence type="ECO:0000256" key="6">
    <source>
        <dbReference type="ARBA" id="ARBA00023125"/>
    </source>
</evidence>
<keyword evidence="3" id="KW-0597">Phosphoprotein</keyword>
<dbReference type="SMART" id="SM00448">
    <property type="entry name" value="REC"/>
    <property type="match status" value="1"/>
</dbReference>
<evidence type="ECO:0000256" key="1">
    <source>
        <dbReference type="ARBA" id="ARBA00004496"/>
    </source>
</evidence>
<dbReference type="AlphaFoldDB" id="A0A1W1DV17"/>
<dbReference type="Pfam" id="PF00072">
    <property type="entry name" value="Response_reg"/>
    <property type="match status" value="1"/>
</dbReference>
<dbReference type="GO" id="GO:0005829">
    <property type="term" value="C:cytosol"/>
    <property type="evidence" value="ECO:0007669"/>
    <property type="project" value="TreeGrafter"/>
</dbReference>
<dbReference type="GO" id="GO:0032993">
    <property type="term" value="C:protein-DNA complex"/>
    <property type="evidence" value="ECO:0007669"/>
    <property type="project" value="TreeGrafter"/>
</dbReference>
<keyword evidence="5" id="KW-0805">Transcription regulation</keyword>
<accession>A0A1W1DV17</accession>
<feature type="domain" description="Response regulatory" evidence="8">
    <location>
        <begin position="3"/>
        <end position="117"/>
    </location>
</feature>
<dbReference type="InterPro" id="IPR036388">
    <property type="entry name" value="WH-like_DNA-bd_sf"/>
</dbReference>
<dbReference type="SUPFAM" id="SSF46894">
    <property type="entry name" value="C-terminal effector domain of the bipartite response regulators"/>
    <property type="match status" value="1"/>
</dbReference>
<evidence type="ECO:0000313" key="10">
    <source>
        <dbReference type="EMBL" id="SFV85585.1"/>
    </source>
</evidence>
<organism evidence="10">
    <name type="scientific">hydrothermal vent metagenome</name>
    <dbReference type="NCBI Taxonomy" id="652676"/>
    <lineage>
        <taxon>unclassified sequences</taxon>
        <taxon>metagenomes</taxon>
        <taxon>ecological metagenomes</taxon>
    </lineage>
</organism>
<dbReference type="GO" id="GO:0045893">
    <property type="term" value="P:positive regulation of DNA-templated transcription"/>
    <property type="evidence" value="ECO:0007669"/>
    <property type="project" value="UniProtKB-ARBA"/>
</dbReference>
<proteinExistence type="predicted"/>
<evidence type="ECO:0000256" key="4">
    <source>
        <dbReference type="ARBA" id="ARBA00023012"/>
    </source>
</evidence>